<dbReference type="Pfam" id="PF01814">
    <property type="entry name" value="Hemerythrin"/>
    <property type="match status" value="1"/>
</dbReference>
<evidence type="ECO:0000313" key="5">
    <source>
        <dbReference type="Proteomes" id="UP000095247"/>
    </source>
</evidence>
<dbReference type="AlphaFoldDB" id="A0A1E5NCP8"/>
<evidence type="ECO:0000259" key="3">
    <source>
        <dbReference type="Pfam" id="PF08984"/>
    </source>
</evidence>
<dbReference type="Proteomes" id="UP000095247">
    <property type="component" value="Unassembled WGS sequence"/>
</dbReference>
<keyword evidence="4" id="KW-0808">Transferase</keyword>
<dbReference type="Gene3D" id="1.20.120.520">
    <property type="entry name" value="nmb1532 protein domain like"/>
    <property type="match status" value="1"/>
</dbReference>
<evidence type="ECO:0000313" key="4">
    <source>
        <dbReference type="EMBL" id="OEJ13867.1"/>
    </source>
</evidence>
<proteinExistence type="predicted"/>
<reference evidence="4 5" key="1">
    <citation type="submission" date="2016-08" db="EMBL/GenBank/DDBJ databases">
        <title>Characterization and recognition of Brachyspira hampsonii sp. nov., a novel intestinal spirochete that is pathogenic to pigs.</title>
        <authorList>
            <person name="Mirajkar N."/>
            <person name="La T."/>
            <person name="Phillips N."/>
            <person name="Hampson D."/>
            <person name="Gebhart C."/>
        </authorList>
    </citation>
    <scope>NUCLEOTIDE SEQUENCE [LARGE SCALE GENOMIC DNA]</scope>
    <source>
        <strain evidence="4 5">P280/1</strain>
    </source>
</reference>
<gene>
    <name evidence="4" type="ORF">BFL38_03760</name>
</gene>
<dbReference type="Pfam" id="PF04282">
    <property type="entry name" value="DUF438"/>
    <property type="match status" value="1"/>
</dbReference>
<dbReference type="RefSeq" id="WP_069727169.1">
    <property type="nucleotide sequence ID" value="NZ_MDCO01000012.1"/>
</dbReference>
<comment type="caution">
    <text evidence="4">The sequence shown here is derived from an EMBL/GenBank/DDBJ whole genome shotgun (WGS) entry which is preliminary data.</text>
</comment>
<dbReference type="SUPFAM" id="SSF140683">
    <property type="entry name" value="SP0561-like"/>
    <property type="match status" value="1"/>
</dbReference>
<dbReference type="InterPro" id="IPR007380">
    <property type="entry name" value="DUF438"/>
</dbReference>
<keyword evidence="4" id="KW-0418">Kinase</keyword>
<dbReference type="Pfam" id="PF08984">
    <property type="entry name" value="DUF1858"/>
    <property type="match status" value="1"/>
</dbReference>
<feature type="domain" description="Hemerythrin-like" evidence="1">
    <location>
        <begin position="157"/>
        <end position="269"/>
    </location>
</feature>
<dbReference type="PANTHER" id="PTHR39966">
    <property type="entry name" value="BLL2471 PROTEIN-RELATED"/>
    <property type="match status" value="1"/>
</dbReference>
<dbReference type="InterPro" id="IPR038062">
    <property type="entry name" value="ScdA-like_N_sf"/>
</dbReference>
<dbReference type="InterPro" id="IPR012312">
    <property type="entry name" value="Hemerythrin-like"/>
</dbReference>
<dbReference type="GO" id="GO:0016301">
    <property type="term" value="F:kinase activity"/>
    <property type="evidence" value="ECO:0007669"/>
    <property type="project" value="UniProtKB-KW"/>
</dbReference>
<organism evidence="4 5">
    <name type="scientific">Brachyspira hampsonii</name>
    <dbReference type="NCBI Taxonomy" id="1287055"/>
    <lineage>
        <taxon>Bacteria</taxon>
        <taxon>Pseudomonadati</taxon>
        <taxon>Spirochaetota</taxon>
        <taxon>Spirochaetia</taxon>
        <taxon>Brachyspirales</taxon>
        <taxon>Brachyspiraceae</taxon>
        <taxon>Brachyspira</taxon>
    </lineage>
</organism>
<dbReference type="GO" id="GO:0005886">
    <property type="term" value="C:plasma membrane"/>
    <property type="evidence" value="ECO:0007669"/>
    <property type="project" value="TreeGrafter"/>
</dbReference>
<accession>A0A1E5NCP8</accession>
<dbReference type="PANTHER" id="PTHR39966:SF3">
    <property type="entry name" value="DUF438 DOMAIN-CONTAINING PROTEIN"/>
    <property type="match status" value="1"/>
</dbReference>
<evidence type="ECO:0000259" key="2">
    <source>
        <dbReference type="Pfam" id="PF04282"/>
    </source>
</evidence>
<dbReference type="InterPro" id="IPR015077">
    <property type="entry name" value="DUF1858"/>
</dbReference>
<evidence type="ECO:0000259" key="1">
    <source>
        <dbReference type="Pfam" id="PF01814"/>
    </source>
</evidence>
<protein>
    <submittedName>
        <fullName evidence="4">Histidine kinase</fullName>
    </submittedName>
</protein>
<feature type="domain" description="DUF1858" evidence="3">
    <location>
        <begin position="7"/>
        <end position="64"/>
    </location>
</feature>
<dbReference type="EMBL" id="MDCO01000012">
    <property type="protein sequence ID" value="OEJ13867.1"/>
    <property type="molecule type" value="Genomic_DNA"/>
</dbReference>
<sequence>MTTLEYINTNETIYNLCTKYPQIKEILFDLGFDKIKNPMMFNTVSKFMTLNKAIKMKGIDSEKLRKKFNEHGFNFENDRNGILKSLIVKLHCGESIEEIKREFENKLVKVSAEEVHNAMHELVNNGMSIDEAKRFFYIRTLVLKDAMDNNTEIDYKAIDILKKENRYIEKLLDEIIVNDNINLLEDLYNNINRHYIKKESLFFAALKKHGNDEPSKVMSKVDRDILNELKDIISYYQKNNNQINFESMKLLKDHISDMIFKEENILIPLSVSVLTKEDFDDIEIKYGKNS</sequence>
<feature type="domain" description="DUF438" evidence="2">
    <location>
        <begin position="83"/>
        <end position="148"/>
    </location>
</feature>
<name>A0A1E5NCP8_9SPIR</name>
<dbReference type="Gene3D" id="1.10.3910.10">
    <property type="entry name" value="SP0561-like"/>
    <property type="match status" value="1"/>
</dbReference>